<dbReference type="Pfam" id="PF19063">
    <property type="entry name" value="DUF5759"/>
    <property type="match status" value="1"/>
</dbReference>
<dbReference type="EMBL" id="MN740556">
    <property type="protein sequence ID" value="QHU33172.1"/>
    <property type="molecule type" value="Genomic_DNA"/>
</dbReference>
<evidence type="ECO:0000313" key="1">
    <source>
        <dbReference type="EMBL" id="QHU33172.1"/>
    </source>
</evidence>
<dbReference type="InterPro" id="IPR043977">
    <property type="entry name" value="DUF5759"/>
</dbReference>
<organism evidence="1">
    <name type="scientific">viral metagenome</name>
    <dbReference type="NCBI Taxonomy" id="1070528"/>
    <lineage>
        <taxon>unclassified sequences</taxon>
        <taxon>metagenomes</taxon>
        <taxon>organismal metagenomes</taxon>
    </lineage>
</organism>
<proteinExistence type="predicted"/>
<sequence>MSLNIDLYKQHDNLIKLKKETYDKLYKRCKKKIQLTAGIGELVCIFEIPNFVFGMGYPIINIKSCANYMMNKLTSENSNLKTSFIEPNLVLIDWRRANDLY</sequence>
<dbReference type="AlphaFoldDB" id="A0A6C0LVA9"/>
<protein>
    <submittedName>
        <fullName evidence="1">Uncharacterized protein</fullName>
    </submittedName>
</protein>
<reference evidence="1" key="1">
    <citation type="journal article" date="2020" name="Nature">
        <title>Giant virus diversity and host interactions through global metagenomics.</title>
        <authorList>
            <person name="Schulz F."/>
            <person name="Roux S."/>
            <person name="Paez-Espino D."/>
            <person name="Jungbluth S."/>
            <person name="Walsh D.A."/>
            <person name="Denef V.J."/>
            <person name="McMahon K.D."/>
            <person name="Konstantinidis K.T."/>
            <person name="Eloe-Fadrosh E.A."/>
            <person name="Kyrpides N.C."/>
            <person name="Woyke T."/>
        </authorList>
    </citation>
    <scope>NUCLEOTIDE SEQUENCE</scope>
    <source>
        <strain evidence="1">GVMAG-S-1014582-52</strain>
    </source>
</reference>
<name>A0A6C0LVA9_9ZZZZ</name>
<accession>A0A6C0LVA9</accession>